<accession>A0ACC3T2V5</accession>
<dbReference type="Proteomes" id="UP001433508">
    <property type="component" value="Unassembled WGS sequence"/>
</dbReference>
<comment type="caution">
    <text evidence="1">The sequence shown here is derived from an EMBL/GenBank/DDBJ whole genome shotgun (WGS) entry which is preliminary data.</text>
</comment>
<protein>
    <submittedName>
        <fullName evidence="1">Kinase-like domain-containing protein</fullName>
    </submittedName>
</protein>
<sequence>MSTGLLSKKNRPSNGLSEASHFAPPDTPCKRPAQPQFSAASPSFKSSKSNFSESSHDAEEIFDLAGRNGEYEMPPTPTKTFGSAHGETLHSPTVSQAWNIPTTKPVDSQFPTVSPVAGSLSDLKTPTTPAKPAIGYYDPLLTPSSNLDTLLLNKFQDVSSIGAGEFSTVYLVTEREKPHNKYAVKRTKTPLAGQKSLVRRLEEVAILKDLSSRTQDDDREYIINFIDSWEFQGHLYIMTEYCENGNLDVFLAEYGSLSKLDEWRVWKILVEIAFGLRFIHDAGYIHLDLKPANVFITFEGSLKIGDFGMAAKLPVTKGIEREGDREYIAPEVLALQEYSKPADIFSFGLVMLEIAANIVLPDNGAPWHKLRSGDLSDAGRLSSSSGDLKNMNKADGTRIPPWAPDFMLDEAGSLDKFVKWMLKPTPIDRPTIHNILQTEEVRTVESRRRSGAIIFEGEYGPEPITDLHKTGKDMSMLDQDEDWRMEL</sequence>
<evidence type="ECO:0000313" key="1">
    <source>
        <dbReference type="EMBL" id="KAK9237875.1"/>
    </source>
</evidence>
<proteinExistence type="predicted"/>
<reference evidence="2" key="1">
    <citation type="journal article" date="2024" name="Front. Bioeng. Biotechnol.">
        <title>Genome-scale model development and genomic sequencing of the oleaginous clade Lipomyces.</title>
        <authorList>
            <person name="Czajka J.J."/>
            <person name="Han Y."/>
            <person name="Kim J."/>
            <person name="Mondo S.J."/>
            <person name="Hofstad B.A."/>
            <person name="Robles A."/>
            <person name="Haridas S."/>
            <person name="Riley R."/>
            <person name="LaButti K."/>
            <person name="Pangilinan J."/>
            <person name="Andreopoulos W."/>
            <person name="Lipzen A."/>
            <person name="Yan J."/>
            <person name="Wang M."/>
            <person name="Ng V."/>
            <person name="Grigoriev I.V."/>
            <person name="Spatafora J.W."/>
            <person name="Magnuson J.K."/>
            <person name="Baker S.E."/>
            <person name="Pomraning K.R."/>
        </authorList>
    </citation>
    <scope>NUCLEOTIDE SEQUENCE [LARGE SCALE GENOMIC DNA]</scope>
    <source>
        <strain evidence="2">CBS 7786</strain>
    </source>
</reference>
<evidence type="ECO:0000313" key="2">
    <source>
        <dbReference type="Proteomes" id="UP001433508"/>
    </source>
</evidence>
<gene>
    <name evidence="1" type="ORF">V1525DRAFT_342807</name>
</gene>
<organism evidence="1 2">
    <name type="scientific">Lipomyces kononenkoae</name>
    <name type="common">Yeast</name>
    <dbReference type="NCBI Taxonomy" id="34357"/>
    <lineage>
        <taxon>Eukaryota</taxon>
        <taxon>Fungi</taxon>
        <taxon>Dikarya</taxon>
        <taxon>Ascomycota</taxon>
        <taxon>Saccharomycotina</taxon>
        <taxon>Lipomycetes</taxon>
        <taxon>Lipomycetales</taxon>
        <taxon>Lipomycetaceae</taxon>
        <taxon>Lipomyces</taxon>
    </lineage>
</organism>
<keyword evidence="2" id="KW-1185">Reference proteome</keyword>
<name>A0ACC3T2V5_LIPKO</name>
<dbReference type="EMBL" id="MU971363">
    <property type="protein sequence ID" value="KAK9237875.1"/>
    <property type="molecule type" value="Genomic_DNA"/>
</dbReference>